<proteinExistence type="predicted"/>
<sequence length="195" mass="21735">MGKWKKAFLWLAGINAGILVILIALIIWVIALPENKISSDASKKLTATEPVFTVSSHKAQLTKMINEEIDKHPTGNLSFHVDMTDTVNIIGNLKVLGLKIPFEMDFAPSVVNGDIQLEEKAAKLASFNLPESQVLKFIDAGGNLPDWVDIIPSQKKINVALSQFLIKDRYYFKAKEIDLSKDSILFNIYHVATKQ</sequence>
<dbReference type="Proteomes" id="UP000656813">
    <property type="component" value="Unassembled WGS sequence"/>
</dbReference>
<evidence type="ECO:0000313" key="2">
    <source>
        <dbReference type="EMBL" id="GGH88094.1"/>
    </source>
</evidence>
<gene>
    <name evidence="2" type="ORF">GCM10007096_39630</name>
</gene>
<evidence type="ECO:0000256" key="1">
    <source>
        <dbReference type="SAM" id="Phobius"/>
    </source>
</evidence>
<keyword evidence="1" id="KW-1133">Transmembrane helix</keyword>
<reference evidence="2" key="2">
    <citation type="submission" date="2020-09" db="EMBL/GenBank/DDBJ databases">
        <authorList>
            <person name="Sun Q."/>
            <person name="Zhou Y."/>
        </authorList>
    </citation>
    <scope>NUCLEOTIDE SEQUENCE</scope>
    <source>
        <strain evidence="2">CGMCC 1.12777</strain>
    </source>
</reference>
<organism evidence="2 3">
    <name type="scientific">Pullulanibacillus pueri</name>
    <dbReference type="NCBI Taxonomy" id="1437324"/>
    <lineage>
        <taxon>Bacteria</taxon>
        <taxon>Bacillati</taxon>
        <taxon>Bacillota</taxon>
        <taxon>Bacilli</taxon>
        <taxon>Bacillales</taxon>
        <taxon>Sporolactobacillaceae</taxon>
        <taxon>Pullulanibacillus</taxon>
    </lineage>
</organism>
<keyword evidence="3" id="KW-1185">Reference proteome</keyword>
<reference evidence="2" key="1">
    <citation type="journal article" date="2014" name="Int. J. Syst. Evol. Microbiol.">
        <title>Complete genome sequence of Corynebacterium casei LMG S-19264T (=DSM 44701T), isolated from a smear-ripened cheese.</title>
        <authorList>
            <consortium name="US DOE Joint Genome Institute (JGI-PGF)"/>
            <person name="Walter F."/>
            <person name="Albersmeier A."/>
            <person name="Kalinowski J."/>
            <person name="Ruckert C."/>
        </authorList>
    </citation>
    <scope>NUCLEOTIDE SEQUENCE</scope>
    <source>
        <strain evidence="2">CGMCC 1.12777</strain>
    </source>
</reference>
<dbReference type="RefSeq" id="WP_188499115.1">
    <property type="nucleotide sequence ID" value="NZ_BMFV01000046.1"/>
</dbReference>
<evidence type="ECO:0008006" key="4">
    <source>
        <dbReference type="Google" id="ProtNLM"/>
    </source>
</evidence>
<keyword evidence="1" id="KW-0812">Transmembrane</keyword>
<comment type="caution">
    <text evidence="2">The sequence shown here is derived from an EMBL/GenBank/DDBJ whole genome shotgun (WGS) entry which is preliminary data.</text>
</comment>
<dbReference type="InterPro" id="IPR018672">
    <property type="entry name" value="DUF2140"/>
</dbReference>
<protein>
    <recommendedName>
        <fullName evidence="4">DUF2140 family protein</fullName>
    </recommendedName>
</protein>
<evidence type="ECO:0000313" key="3">
    <source>
        <dbReference type="Proteomes" id="UP000656813"/>
    </source>
</evidence>
<dbReference type="EMBL" id="BMFV01000046">
    <property type="protein sequence ID" value="GGH88094.1"/>
    <property type="molecule type" value="Genomic_DNA"/>
</dbReference>
<feature type="transmembrane region" description="Helical" evidence="1">
    <location>
        <begin position="7"/>
        <end position="31"/>
    </location>
</feature>
<accession>A0A8J3EP56</accession>
<dbReference type="AlphaFoldDB" id="A0A8J3EP56"/>
<dbReference type="Pfam" id="PF09911">
    <property type="entry name" value="DUF2140"/>
    <property type="match status" value="1"/>
</dbReference>
<name>A0A8J3EP56_9BACL</name>
<keyword evidence="1" id="KW-0472">Membrane</keyword>